<dbReference type="CDD" id="cd00077">
    <property type="entry name" value="HDc"/>
    <property type="match status" value="1"/>
</dbReference>
<accession>Q39S42</accession>
<dbReference type="PANTHER" id="PTHR43155:SF2">
    <property type="entry name" value="CYCLIC DI-GMP PHOSPHODIESTERASE PA4108"/>
    <property type="match status" value="1"/>
</dbReference>
<dbReference type="PROSITE" id="PS51832">
    <property type="entry name" value="HD_GYP"/>
    <property type="match status" value="1"/>
</dbReference>
<dbReference type="SUPFAM" id="SSF109604">
    <property type="entry name" value="HD-domain/PDEase-like"/>
    <property type="match status" value="1"/>
</dbReference>
<dbReference type="HOGENOM" id="CLU_000445_92_1_7"/>
<dbReference type="Gene3D" id="1.10.3210.10">
    <property type="entry name" value="Hypothetical protein af1432"/>
    <property type="match status" value="1"/>
</dbReference>
<dbReference type="Pfam" id="PF13487">
    <property type="entry name" value="HD_5"/>
    <property type="match status" value="1"/>
</dbReference>
<proteinExistence type="predicted"/>
<feature type="domain" description="HD-GYP" evidence="1">
    <location>
        <begin position="121"/>
        <end position="318"/>
    </location>
</feature>
<evidence type="ECO:0000313" key="3">
    <source>
        <dbReference type="Proteomes" id="UP000007073"/>
    </source>
</evidence>
<evidence type="ECO:0000313" key="2">
    <source>
        <dbReference type="EMBL" id="ABB32932.1"/>
    </source>
</evidence>
<dbReference type="InterPro" id="IPR037522">
    <property type="entry name" value="HD_GYP_dom"/>
</dbReference>
<name>Q39S42_GEOMG</name>
<reference evidence="2 3" key="1">
    <citation type="submission" date="2005-10" db="EMBL/GenBank/DDBJ databases">
        <title>Complete sequence of Geobacter metallireducens GS-15.</title>
        <authorList>
            <consortium name="US DOE Joint Genome Institute"/>
            <person name="Copeland A."/>
            <person name="Lucas S."/>
            <person name="Lapidus A."/>
            <person name="Barry K."/>
            <person name="Detter J.C."/>
            <person name="Glavina T."/>
            <person name="Hammon N."/>
            <person name="Israni S."/>
            <person name="Pitluck S."/>
            <person name="Di Bartolo G."/>
            <person name="Chain P."/>
            <person name="Schmutz J."/>
            <person name="Larimer F."/>
            <person name="Land M."/>
            <person name="Kyrpides N."/>
            <person name="Ivanova N."/>
            <person name="Richardson P."/>
        </authorList>
    </citation>
    <scope>NUCLEOTIDE SEQUENCE [LARGE SCALE GENOMIC DNA]</scope>
    <source>
        <strain evidence="3">ATCC 53774 / DSM 7210 / GS-15</strain>
    </source>
</reference>
<dbReference type="RefSeq" id="WP_004511746.1">
    <property type="nucleotide sequence ID" value="NC_007517.1"/>
</dbReference>
<dbReference type="PANTHER" id="PTHR43155">
    <property type="entry name" value="CYCLIC DI-GMP PHOSPHODIESTERASE PA4108-RELATED"/>
    <property type="match status" value="1"/>
</dbReference>
<sequence>MKSRFYRPLSLASVSPSYFPEIALYVRNSGNYILYKNHDRQFTEEDRHRLERTNTSFLYVRSGDMDAVTEYLEQNLDTLLARDDIDSNAKGTILYQTAANYVTDVFDEPGKTADIIRCRSLIRHLMKYVAGHEDALKALQAITSQNYYIFTHSVQVAALMMLVHDRLFRLNQDEMIDVGIGSLLHDVGMVFLSGQLLDKPDALAAIEYHKAKQHAQKGYEHLQSAGTLSEVSLTIVRHHHEKYDGSGYPAGLKGDDIPRSAQLAALCDTYCAMTTDRPKHTALPGAEALRIMEDEVGGAFSPDLFYRFADVVKGKGKA</sequence>
<dbReference type="InterPro" id="IPR003607">
    <property type="entry name" value="HD/PDEase_dom"/>
</dbReference>
<dbReference type="STRING" id="269799.Gmet_2714"/>
<dbReference type="SMART" id="SM00471">
    <property type="entry name" value="HDc"/>
    <property type="match status" value="1"/>
</dbReference>
<protein>
    <submittedName>
        <fullName evidence="2">Cyclic diguanylate phosphodiesterase</fullName>
    </submittedName>
</protein>
<dbReference type="EMBL" id="CP000148">
    <property type="protein sequence ID" value="ABB32932.1"/>
    <property type="molecule type" value="Genomic_DNA"/>
</dbReference>
<evidence type="ECO:0000259" key="1">
    <source>
        <dbReference type="PROSITE" id="PS51832"/>
    </source>
</evidence>
<dbReference type="Proteomes" id="UP000007073">
    <property type="component" value="Chromosome"/>
</dbReference>
<dbReference type="DNASU" id="3740021"/>
<gene>
    <name evidence="2" type="ordered locus">Gmet_2714</name>
</gene>
<dbReference type="eggNOG" id="COG2206">
    <property type="taxonomic scope" value="Bacteria"/>
</dbReference>
<dbReference type="AlphaFoldDB" id="Q39S42"/>
<reference evidence="2 3" key="2">
    <citation type="journal article" date="2009" name="BMC Microbiol.">
        <title>The genome sequence of Geobacter metallireducens: features of metabolism, physiology and regulation common and dissimilar to Geobacter sulfurreducens.</title>
        <authorList>
            <person name="Aklujkar M."/>
            <person name="Krushkal J."/>
            <person name="DiBartolo G."/>
            <person name="Lapidus A."/>
            <person name="Land M.L."/>
            <person name="Lovley D.R."/>
        </authorList>
    </citation>
    <scope>NUCLEOTIDE SEQUENCE [LARGE SCALE GENOMIC DNA]</scope>
    <source>
        <strain evidence="3">ATCC 53774 / DSM 7210 / GS-15</strain>
    </source>
</reference>
<keyword evidence="3" id="KW-1185">Reference proteome</keyword>
<dbReference type="KEGG" id="gme:Gmet_2714"/>
<organism evidence="2 3">
    <name type="scientific">Geobacter metallireducens (strain ATCC 53774 / DSM 7210 / GS-15)</name>
    <dbReference type="NCBI Taxonomy" id="269799"/>
    <lineage>
        <taxon>Bacteria</taxon>
        <taxon>Pseudomonadati</taxon>
        <taxon>Thermodesulfobacteriota</taxon>
        <taxon>Desulfuromonadia</taxon>
        <taxon>Geobacterales</taxon>
        <taxon>Geobacteraceae</taxon>
        <taxon>Geobacter</taxon>
    </lineage>
</organism>